<gene>
    <name evidence="1" type="ORF">FC756_00815</name>
</gene>
<dbReference type="RefSeq" id="WP_107896751.1">
    <property type="nucleotide sequence ID" value="NZ_PYWM01000024.1"/>
</dbReference>
<sequence>MKELRPYPTVRHTGKRGKVADGDSVKVIADGAVAVHELAYAQGFFGMVTAIKDKDTGDTGKREGVAGDEITLTIEQAQYETKQIDEGADYKVGTVVYWDDDAKKVVQTDTPYFIGKVTRTKTSGGAIWILLAPQQHVIELINEGGQ</sequence>
<dbReference type="EMBL" id="SZPU01000002">
    <property type="protein sequence ID" value="TKI72637.1"/>
    <property type="molecule type" value="Genomic_DNA"/>
</dbReference>
<proteinExistence type="predicted"/>
<dbReference type="InterPro" id="IPR011231">
    <property type="entry name" value="Phage_VT1-Sakai_H0018"/>
</dbReference>
<protein>
    <recommendedName>
        <fullName evidence="3">DUF2190 family protein</fullName>
    </recommendedName>
</protein>
<comment type="caution">
    <text evidence="1">The sequence shown here is derived from an EMBL/GenBank/DDBJ whole genome shotgun (WGS) entry which is preliminary data.</text>
</comment>
<dbReference type="AlphaFoldDB" id="A0A4U2ZDR9"/>
<evidence type="ECO:0000313" key="2">
    <source>
        <dbReference type="Proteomes" id="UP000308744"/>
    </source>
</evidence>
<dbReference type="Proteomes" id="UP000308744">
    <property type="component" value="Unassembled WGS sequence"/>
</dbReference>
<name>A0A4U2ZDR9_9BACI</name>
<keyword evidence="2" id="KW-1185">Reference proteome</keyword>
<dbReference type="Pfam" id="PF09956">
    <property type="entry name" value="Phage_cement_2"/>
    <property type="match status" value="1"/>
</dbReference>
<evidence type="ECO:0000313" key="1">
    <source>
        <dbReference type="EMBL" id="TKI72637.1"/>
    </source>
</evidence>
<evidence type="ECO:0008006" key="3">
    <source>
        <dbReference type="Google" id="ProtNLM"/>
    </source>
</evidence>
<accession>A0A4U2ZDR9</accession>
<reference evidence="1 2" key="1">
    <citation type="submission" date="2019-04" db="EMBL/GenBank/DDBJ databases">
        <title>Lysinibacillus genome sequencing.</title>
        <authorList>
            <person name="Dunlap C."/>
        </authorList>
    </citation>
    <scope>NUCLEOTIDE SEQUENCE [LARGE SCALE GENOMIC DNA]</scope>
    <source>
        <strain evidence="1 2">CCTCC AB 2010389</strain>
    </source>
</reference>
<organism evidence="1 2">
    <name type="scientific">Lysinibacillus mangiferihumi</name>
    <dbReference type="NCBI Taxonomy" id="1130819"/>
    <lineage>
        <taxon>Bacteria</taxon>
        <taxon>Bacillati</taxon>
        <taxon>Bacillota</taxon>
        <taxon>Bacilli</taxon>
        <taxon>Bacillales</taxon>
        <taxon>Bacillaceae</taxon>
        <taxon>Lysinibacillus</taxon>
    </lineage>
</organism>